<protein>
    <submittedName>
        <fullName evidence="1">Uncharacterized protein</fullName>
    </submittedName>
</protein>
<proteinExistence type="predicted"/>
<dbReference type="InParanoid" id="A0A1D6EFC3"/>
<name>A0A1D6EFC3_MAIZE</name>
<dbReference type="EMBL" id="CM007648">
    <property type="protein sequence ID" value="ONM18893.1"/>
    <property type="molecule type" value="Genomic_DNA"/>
</dbReference>
<evidence type="ECO:0000313" key="1">
    <source>
        <dbReference type="EMBL" id="ONM18893.1"/>
    </source>
</evidence>
<dbReference type="PaxDb" id="4577-GRMZM5G895459_P01"/>
<dbReference type="eggNOG" id="KOG1529">
    <property type="taxonomic scope" value="Eukaryota"/>
</dbReference>
<dbReference type="AlphaFoldDB" id="A0A1D6EFC3"/>
<accession>A0A1D6EFC3</accession>
<gene>
    <name evidence="1" type="ORF">ZEAMMB73_Zm00001d004431</name>
</gene>
<reference evidence="1" key="1">
    <citation type="submission" date="2015-12" db="EMBL/GenBank/DDBJ databases">
        <title>Update maize B73 reference genome by single molecule sequencing technologies.</title>
        <authorList>
            <consortium name="Maize Genome Sequencing Project"/>
            <person name="Ware D."/>
        </authorList>
    </citation>
    <scope>NUCLEOTIDE SEQUENCE [LARGE SCALE GENOMIC DNA]</scope>
    <source>
        <tissue evidence="1">Seedling</tissue>
    </source>
</reference>
<organism evidence="1">
    <name type="scientific">Zea mays</name>
    <name type="common">Maize</name>
    <dbReference type="NCBI Taxonomy" id="4577"/>
    <lineage>
        <taxon>Eukaryota</taxon>
        <taxon>Viridiplantae</taxon>
        <taxon>Streptophyta</taxon>
        <taxon>Embryophyta</taxon>
        <taxon>Tracheophyta</taxon>
        <taxon>Spermatophyta</taxon>
        <taxon>Magnoliopsida</taxon>
        <taxon>Liliopsida</taxon>
        <taxon>Poales</taxon>
        <taxon>Poaceae</taxon>
        <taxon>PACMAD clade</taxon>
        <taxon>Panicoideae</taxon>
        <taxon>Andropogonodae</taxon>
        <taxon>Andropogoneae</taxon>
        <taxon>Tripsacinae</taxon>
        <taxon>Zea</taxon>
    </lineage>
</organism>
<sequence length="58" mass="6537">MLDQNLDLMVQFPSHEMGLEVGMCLGANVFRFLRFLTAHKSYCLQMSSVNGLSKKVIS</sequence>